<dbReference type="InterPro" id="IPR013149">
    <property type="entry name" value="ADH-like_C"/>
</dbReference>
<sequence length="350" mass="36126">MRCQSLTKFGNPLTAEERPDMTVSGTEVLLKVTANGVCHSDLHIREGSYNLGHGQRMNFGERGMKLPLVMGHEPAGRVIAAGPDAGDIDTSLDYVVYPWHGCGSCHQCKMGRENYCAAPKFLGMFADGGYADMLKIPHPKYLFGIGSLTPAQAAPLACSGLTTFSALKKVEDTIKAAPVVIIGAGGLGLMAIGLVKSMGGLDPVVVDIDPEKREAALAAGASCAIDGAAEDAVAQVQAATGGPSLAVIDLVGAEATASLAFNAIAKGGKIVIVGLFGGAAPWPLPLIPVKAVTIMGSYVGSLPEFAELMDLAVQGKVPMLPTATHALEEAENVLNQLEEGKVIGRAVLTP</sequence>
<keyword evidence="9" id="KW-0614">Plasmid</keyword>
<dbReference type="InterPro" id="IPR013154">
    <property type="entry name" value="ADH-like_N"/>
</dbReference>
<evidence type="ECO:0000256" key="4">
    <source>
        <dbReference type="ARBA" id="ARBA00022723"/>
    </source>
</evidence>
<dbReference type="PROSITE" id="PS00059">
    <property type="entry name" value="ADH_ZINC"/>
    <property type="match status" value="1"/>
</dbReference>
<accession>A0A221K8K0</accession>
<dbReference type="EC" id="1.1.1.1" evidence="3"/>
<dbReference type="Gene3D" id="3.90.180.10">
    <property type="entry name" value="Medium-chain alcohol dehydrogenases, catalytic domain"/>
    <property type="match status" value="1"/>
</dbReference>
<dbReference type="InterPro" id="IPR002328">
    <property type="entry name" value="ADH_Zn_CS"/>
</dbReference>
<dbReference type="Gene3D" id="3.40.50.720">
    <property type="entry name" value="NAD(P)-binding Rossmann-like Domain"/>
    <property type="match status" value="1"/>
</dbReference>
<dbReference type="KEGG" id="spse:SULPSESMR1_04142"/>
<keyword evidence="10" id="KW-1185">Reference proteome</keyword>
<dbReference type="OrthoDB" id="5295340at2"/>
<dbReference type="PANTHER" id="PTHR42940">
    <property type="entry name" value="ALCOHOL DEHYDROGENASE 1-RELATED"/>
    <property type="match status" value="1"/>
</dbReference>
<protein>
    <recommendedName>
        <fullName evidence="3">alcohol dehydrogenase</fullName>
        <ecNumber evidence="3">1.1.1.1</ecNumber>
    </recommendedName>
</protein>
<dbReference type="CDD" id="cd08240">
    <property type="entry name" value="6_hydroxyhexanoate_dh_like"/>
    <property type="match status" value="1"/>
</dbReference>
<dbReference type="Pfam" id="PF00107">
    <property type="entry name" value="ADH_zinc_N"/>
    <property type="match status" value="1"/>
</dbReference>
<dbReference type="Pfam" id="PF08240">
    <property type="entry name" value="ADH_N"/>
    <property type="match status" value="1"/>
</dbReference>
<evidence type="ECO:0000256" key="7">
    <source>
        <dbReference type="RuleBase" id="RU361277"/>
    </source>
</evidence>
<dbReference type="InterPro" id="IPR011032">
    <property type="entry name" value="GroES-like_sf"/>
</dbReference>
<evidence type="ECO:0000256" key="1">
    <source>
        <dbReference type="ARBA" id="ARBA00001947"/>
    </source>
</evidence>
<geneLocation type="plasmid" evidence="9 10">
    <name>pSMR1-4</name>
</geneLocation>
<evidence type="ECO:0000256" key="5">
    <source>
        <dbReference type="ARBA" id="ARBA00022833"/>
    </source>
</evidence>
<proteinExistence type="inferred from homology"/>
<gene>
    <name evidence="9" type="primary">adh</name>
    <name evidence="9" type="ORF">SULPSESMR1_04142</name>
</gene>
<evidence type="ECO:0000256" key="6">
    <source>
        <dbReference type="ARBA" id="ARBA00023002"/>
    </source>
</evidence>
<dbReference type="SUPFAM" id="SSF51735">
    <property type="entry name" value="NAD(P)-binding Rossmann-fold domains"/>
    <property type="match status" value="1"/>
</dbReference>
<feature type="domain" description="Enoyl reductase (ER)" evidence="8">
    <location>
        <begin position="10"/>
        <end position="348"/>
    </location>
</feature>
<dbReference type="GO" id="GO:0008270">
    <property type="term" value="F:zinc ion binding"/>
    <property type="evidence" value="ECO:0007669"/>
    <property type="project" value="InterPro"/>
</dbReference>
<keyword evidence="4 7" id="KW-0479">Metal-binding</keyword>
<dbReference type="Proteomes" id="UP000199754">
    <property type="component" value="Plasmid pSMR1-4"/>
</dbReference>
<evidence type="ECO:0000256" key="2">
    <source>
        <dbReference type="ARBA" id="ARBA00008072"/>
    </source>
</evidence>
<dbReference type="GO" id="GO:0005737">
    <property type="term" value="C:cytoplasm"/>
    <property type="evidence" value="ECO:0007669"/>
    <property type="project" value="TreeGrafter"/>
</dbReference>
<evidence type="ECO:0000256" key="3">
    <source>
        <dbReference type="ARBA" id="ARBA00013190"/>
    </source>
</evidence>
<reference evidence="9 10" key="1">
    <citation type="submission" date="2017-07" db="EMBL/GenBank/DDBJ databases">
        <title>Genome Sequence of Sulfitobacter pseudonitzschiae Strain SMR1 Isolated from a culture of the Diatom Skeletonema marinoi.</title>
        <authorList>
            <person name="Topel M."/>
            <person name="Pinder M.I.M."/>
            <person name="Johansson O.N."/>
            <person name="Kourtchenko O."/>
            <person name="Godhe A."/>
            <person name="Clarke A.K."/>
        </authorList>
    </citation>
    <scope>NUCLEOTIDE SEQUENCE [LARGE SCALE GENOMIC DNA]</scope>
    <source>
        <strain evidence="9 10">SMR1</strain>
        <plasmid evidence="9 10">pSMR1-4</plasmid>
    </source>
</reference>
<dbReference type="EMBL" id="CP022419">
    <property type="protein sequence ID" value="ASM75334.1"/>
    <property type="molecule type" value="Genomic_DNA"/>
</dbReference>
<dbReference type="PANTHER" id="PTHR42940:SF8">
    <property type="entry name" value="VACUOLAR PROTEIN SORTING-ASSOCIATED PROTEIN 11"/>
    <property type="match status" value="1"/>
</dbReference>
<evidence type="ECO:0000313" key="9">
    <source>
        <dbReference type="EMBL" id="ASM75334.1"/>
    </source>
</evidence>
<dbReference type="InterPro" id="IPR036291">
    <property type="entry name" value="NAD(P)-bd_dom_sf"/>
</dbReference>
<name>A0A221K8K0_9RHOB</name>
<dbReference type="AlphaFoldDB" id="A0A221K8K0"/>
<dbReference type="InterPro" id="IPR020843">
    <property type="entry name" value="ER"/>
</dbReference>
<dbReference type="RefSeq" id="WP_089423334.1">
    <property type="nucleotide sequence ID" value="NZ_CP022419.1"/>
</dbReference>
<comment type="cofactor">
    <cofactor evidence="1 7">
        <name>Zn(2+)</name>
        <dbReference type="ChEBI" id="CHEBI:29105"/>
    </cofactor>
</comment>
<dbReference type="SMART" id="SM00829">
    <property type="entry name" value="PKS_ER"/>
    <property type="match status" value="1"/>
</dbReference>
<dbReference type="GO" id="GO:0004022">
    <property type="term" value="F:alcohol dehydrogenase (NAD+) activity"/>
    <property type="evidence" value="ECO:0007669"/>
    <property type="project" value="UniProtKB-EC"/>
</dbReference>
<keyword evidence="6 9" id="KW-0560">Oxidoreductase</keyword>
<evidence type="ECO:0000313" key="10">
    <source>
        <dbReference type="Proteomes" id="UP000199754"/>
    </source>
</evidence>
<keyword evidence="5 7" id="KW-0862">Zinc</keyword>
<dbReference type="SUPFAM" id="SSF50129">
    <property type="entry name" value="GroES-like"/>
    <property type="match status" value="1"/>
</dbReference>
<evidence type="ECO:0000259" key="8">
    <source>
        <dbReference type="SMART" id="SM00829"/>
    </source>
</evidence>
<organism evidence="9 10">
    <name type="scientific">Pseudosulfitobacter pseudonitzschiae</name>
    <dbReference type="NCBI Taxonomy" id="1402135"/>
    <lineage>
        <taxon>Bacteria</taxon>
        <taxon>Pseudomonadati</taxon>
        <taxon>Pseudomonadota</taxon>
        <taxon>Alphaproteobacteria</taxon>
        <taxon>Rhodobacterales</taxon>
        <taxon>Roseobacteraceae</taxon>
        <taxon>Pseudosulfitobacter</taxon>
    </lineage>
</organism>
<comment type="similarity">
    <text evidence="2 7">Belongs to the zinc-containing alcohol dehydrogenase family.</text>
</comment>